<name>A0A318JAX0_9NEIS</name>
<gene>
    <name evidence="2" type="ORF">DFR38_11274</name>
</gene>
<keyword evidence="3" id="KW-1185">Reference proteome</keyword>
<comment type="caution">
    <text evidence="2">The sequence shown here is derived from an EMBL/GenBank/DDBJ whole genome shotgun (WGS) entry which is preliminary data.</text>
</comment>
<dbReference type="OrthoDB" id="8595456at2"/>
<keyword evidence="1" id="KW-0175">Coiled coil</keyword>
<dbReference type="EMBL" id="QJKC01000012">
    <property type="protein sequence ID" value="PXX44652.1"/>
    <property type="molecule type" value="Genomic_DNA"/>
</dbReference>
<evidence type="ECO:0000313" key="3">
    <source>
        <dbReference type="Proteomes" id="UP000248395"/>
    </source>
</evidence>
<proteinExistence type="predicted"/>
<evidence type="ECO:0000313" key="2">
    <source>
        <dbReference type="EMBL" id="PXX44652.1"/>
    </source>
</evidence>
<dbReference type="Proteomes" id="UP000248395">
    <property type="component" value="Unassembled WGS sequence"/>
</dbReference>
<evidence type="ECO:0000256" key="1">
    <source>
        <dbReference type="SAM" id="Coils"/>
    </source>
</evidence>
<protein>
    <submittedName>
        <fullName evidence="2">Uncharacterized protein</fullName>
    </submittedName>
</protein>
<sequence>MGLALKGLLCELESCRSKGMTTEAVTRVDVVRTLEVPLDLHACRELRVLAHVFSGDQAALAAMVLKAALLDMQEHLDEDLDQLAENARILLEDPCHKASEVI</sequence>
<feature type="coiled-coil region" evidence="1">
    <location>
        <begin position="66"/>
        <end position="93"/>
    </location>
</feature>
<reference evidence="2 3" key="1">
    <citation type="submission" date="2018-05" db="EMBL/GenBank/DDBJ databases">
        <title>Genomic Encyclopedia of Type Strains, Phase IV (KMG-IV): sequencing the most valuable type-strain genomes for metagenomic binning, comparative biology and taxonomic classification.</title>
        <authorList>
            <person name="Goeker M."/>
        </authorList>
    </citation>
    <scope>NUCLEOTIDE SEQUENCE [LARGE SCALE GENOMIC DNA]</scope>
    <source>
        <strain evidence="2 3">DSM 25134</strain>
    </source>
</reference>
<dbReference type="RefSeq" id="WP_059286512.1">
    <property type="nucleotide sequence ID" value="NZ_LNQU01000086.1"/>
</dbReference>
<dbReference type="AlphaFoldDB" id="A0A318JAX0"/>
<organism evidence="2 3">
    <name type="scientific">Aquitalea magnusonii</name>
    <dbReference type="NCBI Taxonomy" id="332411"/>
    <lineage>
        <taxon>Bacteria</taxon>
        <taxon>Pseudomonadati</taxon>
        <taxon>Pseudomonadota</taxon>
        <taxon>Betaproteobacteria</taxon>
        <taxon>Neisseriales</taxon>
        <taxon>Chromobacteriaceae</taxon>
        <taxon>Aquitalea</taxon>
    </lineage>
</organism>
<accession>A0A318JAX0</accession>